<evidence type="ECO:0000256" key="2">
    <source>
        <dbReference type="SAM" id="SignalP"/>
    </source>
</evidence>
<keyword evidence="2" id="KW-0732">Signal</keyword>
<feature type="signal peptide" evidence="2">
    <location>
        <begin position="1"/>
        <end position="15"/>
    </location>
</feature>
<evidence type="ECO:0000313" key="3">
    <source>
        <dbReference type="EMBL" id="RSL71513.1"/>
    </source>
</evidence>
<keyword evidence="4" id="KW-1185">Reference proteome</keyword>
<gene>
    <name evidence="3" type="ORF">CEP54_001219</name>
</gene>
<dbReference type="EMBL" id="NKCI01000006">
    <property type="protein sequence ID" value="RSL71513.1"/>
    <property type="molecule type" value="Genomic_DNA"/>
</dbReference>
<dbReference type="OrthoDB" id="4153189at2759"/>
<evidence type="ECO:0000256" key="1">
    <source>
        <dbReference type="SAM" id="MobiDB-lite"/>
    </source>
</evidence>
<feature type="region of interest" description="Disordered" evidence="1">
    <location>
        <begin position="250"/>
        <end position="331"/>
    </location>
</feature>
<accession>A0A428R1Z5</accession>
<sequence length="352" mass="36005">MKGAVLSILTSGVAAQVTIPPAIAPGILNVAAVNPGDPGYQTCSQAVNLFEDCVESLGGVEAAADADPTELLGCACCDGSTPAAPLYSVCSNYLEEELPTASDQYEAYGTLYKACALGATCGGGSGGSATRSPRTTAVVSKDDDDDETATMTSPAEQTYALACQNMLGVFASCTRANSDFTELPFKEQAECYCCRGSGSRLTWTDEMGGYAKTCASWASTGEPDTILGVAETFASFCKRFTTACDVAATRTQDSETTATDDDDDNDNNDDDDADSTTESSPQRTSNNDDDDDDDNNANSGDATTSDNGPLTVTVPAPTSTETDGEASGNSASSLRVGFGAVLAAVAALAVAL</sequence>
<protein>
    <submittedName>
        <fullName evidence="3">Uncharacterized protein</fullName>
    </submittedName>
</protein>
<comment type="caution">
    <text evidence="3">The sequence shown here is derived from an EMBL/GenBank/DDBJ whole genome shotgun (WGS) entry which is preliminary data.</text>
</comment>
<feature type="chain" id="PRO_5019326842" evidence="2">
    <location>
        <begin position="16"/>
        <end position="352"/>
    </location>
</feature>
<organism evidence="3 4">
    <name type="scientific">Fusarium duplospermum</name>
    <dbReference type="NCBI Taxonomy" id="1325734"/>
    <lineage>
        <taxon>Eukaryota</taxon>
        <taxon>Fungi</taxon>
        <taxon>Dikarya</taxon>
        <taxon>Ascomycota</taxon>
        <taxon>Pezizomycotina</taxon>
        <taxon>Sordariomycetes</taxon>
        <taxon>Hypocreomycetidae</taxon>
        <taxon>Hypocreales</taxon>
        <taxon>Nectriaceae</taxon>
        <taxon>Fusarium</taxon>
        <taxon>Fusarium solani species complex</taxon>
    </lineage>
</organism>
<feature type="compositionally biased region" description="Acidic residues" evidence="1">
    <location>
        <begin position="258"/>
        <end position="275"/>
    </location>
</feature>
<reference evidence="3 4" key="1">
    <citation type="submission" date="2017-06" db="EMBL/GenBank/DDBJ databases">
        <title>Comparative genomic analysis of Ambrosia Fusariam Clade fungi.</title>
        <authorList>
            <person name="Stajich J.E."/>
            <person name="Carrillo J."/>
            <person name="Kijimoto T."/>
            <person name="Eskalen A."/>
            <person name="O'Donnell K."/>
            <person name="Kasson M."/>
        </authorList>
    </citation>
    <scope>NUCLEOTIDE SEQUENCE [LARGE SCALE GENOMIC DNA]</scope>
    <source>
        <strain evidence="3 4">NRRL62584</strain>
    </source>
</reference>
<dbReference type="AlphaFoldDB" id="A0A428R1Z5"/>
<feature type="region of interest" description="Disordered" evidence="1">
    <location>
        <begin position="123"/>
        <end position="150"/>
    </location>
</feature>
<feature type="compositionally biased region" description="Polar residues" evidence="1">
    <location>
        <begin position="297"/>
        <end position="331"/>
    </location>
</feature>
<proteinExistence type="predicted"/>
<name>A0A428R1Z5_9HYPO</name>
<evidence type="ECO:0000313" key="4">
    <source>
        <dbReference type="Proteomes" id="UP000288168"/>
    </source>
</evidence>
<dbReference type="Proteomes" id="UP000288168">
    <property type="component" value="Unassembled WGS sequence"/>
</dbReference>